<dbReference type="OrthoDB" id="9802426at2"/>
<keyword evidence="5" id="KW-0804">Transcription</keyword>
<dbReference type="GO" id="GO:0006355">
    <property type="term" value="P:regulation of DNA-templated transcription"/>
    <property type="evidence" value="ECO:0007669"/>
    <property type="project" value="InterPro"/>
</dbReference>
<evidence type="ECO:0000313" key="11">
    <source>
        <dbReference type="Proteomes" id="UP000325134"/>
    </source>
</evidence>
<protein>
    <submittedName>
        <fullName evidence="10">Two-component system, OmpR family, response regulator</fullName>
    </submittedName>
</protein>
<evidence type="ECO:0000313" key="10">
    <source>
        <dbReference type="EMBL" id="SHE35025.1"/>
    </source>
</evidence>
<dbReference type="PANTHER" id="PTHR48111:SF4">
    <property type="entry name" value="DNA-BINDING DUAL TRANSCRIPTIONAL REGULATOR OMPR"/>
    <property type="match status" value="1"/>
</dbReference>
<feature type="domain" description="Response regulatory" evidence="8">
    <location>
        <begin position="5"/>
        <end position="118"/>
    </location>
</feature>
<dbReference type="GO" id="GO:0005829">
    <property type="term" value="C:cytosol"/>
    <property type="evidence" value="ECO:0007669"/>
    <property type="project" value="TreeGrafter"/>
</dbReference>
<dbReference type="InterPro" id="IPR016032">
    <property type="entry name" value="Sig_transdc_resp-reg_C-effctor"/>
</dbReference>
<dbReference type="EMBL" id="FQVK01000001">
    <property type="protein sequence ID" value="SHE35025.1"/>
    <property type="molecule type" value="Genomic_DNA"/>
</dbReference>
<keyword evidence="2" id="KW-0902">Two-component regulatory system</keyword>
<evidence type="ECO:0000256" key="4">
    <source>
        <dbReference type="ARBA" id="ARBA00023125"/>
    </source>
</evidence>
<dbReference type="InterPro" id="IPR039420">
    <property type="entry name" value="WalR-like"/>
</dbReference>
<dbReference type="Gene3D" id="3.40.50.2300">
    <property type="match status" value="1"/>
</dbReference>
<dbReference type="SUPFAM" id="SSF52172">
    <property type="entry name" value="CheY-like"/>
    <property type="match status" value="1"/>
</dbReference>
<dbReference type="CDD" id="cd17574">
    <property type="entry name" value="REC_OmpR"/>
    <property type="match status" value="1"/>
</dbReference>
<dbReference type="GO" id="GO:0032993">
    <property type="term" value="C:protein-DNA complex"/>
    <property type="evidence" value="ECO:0007669"/>
    <property type="project" value="TreeGrafter"/>
</dbReference>
<dbReference type="SUPFAM" id="SSF46894">
    <property type="entry name" value="C-terminal effector domain of the bipartite response regulators"/>
    <property type="match status" value="1"/>
</dbReference>
<gene>
    <name evidence="10" type="ORF">SAMN05444279_101251</name>
</gene>
<keyword evidence="1 6" id="KW-0597">Phosphoprotein</keyword>
<dbReference type="Gene3D" id="1.10.10.10">
    <property type="entry name" value="Winged helix-like DNA-binding domain superfamily/Winged helix DNA-binding domain"/>
    <property type="match status" value="1"/>
</dbReference>
<dbReference type="Gene3D" id="6.10.250.690">
    <property type="match status" value="1"/>
</dbReference>
<evidence type="ECO:0000256" key="7">
    <source>
        <dbReference type="PROSITE-ProRule" id="PRU01091"/>
    </source>
</evidence>
<dbReference type="SMART" id="SM00862">
    <property type="entry name" value="Trans_reg_C"/>
    <property type="match status" value="1"/>
</dbReference>
<dbReference type="InterPro" id="IPR011006">
    <property type="entry name" value="CheY-like_superfamily"/>
</dbReference>
<proteinExistence type="predicted"/>
<feature type="modified residue" description="4-aspartylphosphate" evidence="6">
    <location>
        <position position="54"/>
    </location>
</feature>
<dbReference type="RefSeq" id="WP_149774248.1">
    <property type="nucleotide sequence ID" value="NZ_FQVK01000001.1"/>
</dbReference>
<keyword evidence="11" id="KW-1185">Reference proteome</keyword>
<dbReference type="PROSITE" id="PS50110">
    <property type="entry name" value="RESPONSE_REGULATORY"/>
    <property type="match status" value="1"/>
</dbReference>
<evidence type="ECO:0000259" key="8">
    <source>
        <dbReference type="PROSITE" id="PS50110"/>
    </source>
</evidence>
<dbReference type="InterPro" id="IPR036388">
    <property type="entry name" value="WH-like_DNA-bd_sf"/>
</dbReference>
<dbReference type="Proteomes" id="UP000325134">
    <property type="component" value="Unassembled WGS sequence"/>
</dbReference>
<dbReference type="PANTHER" id="PTHR48111">
    <property type="entry name" value="REGULATOR OF RPOS"/>
    <property type="match status" value="1"/>
</dbReference>
<keyword evidence="4 7" id="KW-0238">DNA-binding</keyword>
<dbReference type="SMART" id="SM00448">
    <property type="entry name" value="REC"/>
    <property type="match status" value="1"/>
</dbReference>
<dbReference type="AlphaFoldDB" id="A0A1M4SS68"/>
<evidence type="ECO:0000256" key="1">
    <source>
        <dbReference type="ARBA" id="ARBA00022553"/>
    </source>
</evidence>
<dbReference type="GO" id="GO:0000156">
    <property type="term" value="F:phosphorelay response regulator activity"/>
    <property type="evidence" value="ECO:0007669"/>
    <property type="project" value="TreeGrafter"/>
</dbReference>
<reference evidence="10 11" key="1">
    <citation type="submission" date="2016-11" db="EMBL/GenBank/DDBJ databases">
        <authorList>
            <person name="Varghese N."/>
            <person name="Submissions S."/>
        </authorList>
    </citation>
    <scope>NUCLEOTIDE SEQUENCE [LARGE SCALE GENOMIC DNA]</scope>
    <source>
        <strain evidence="10 11">DSM 29341</strain>
    </source>
</reference>
<evidence type="ECO:0000259" key="9">
    <source>
        <dbReference type="PROSITE" id="PS51755"/>
    </source>
</evidence>
<evidence type="ECO:0000256" key="6">
    <source>
        <dbReference type="PROSITE-ProRule" id="PRU00169"/>
    </source>
</evidence>
<feature type="domain" description="OmpR/PhoB-type" evidence="9">
    <location>
        <begin position="133"/>
        <end position="237"/>
    </location>
</feature>
<evidence type="ECO:0000256" key="5">
    <source>
        <dbReference type="ARBA" id="ARBA00023163"/>
    </source>
</evidence>
<dbReference type="GO" id="GO:0000976">
    <property type="term" value="F:transcription cis-regulatory region binding"/>
    <property type="evidence" value="ECO:0007669"/>
    <property type="project" value="TreeGrafter"/>
</dbReference>
<evidence type="ECO:0000256" key="2">
    <source>
        <dbReference type="ARBA" id="ARBA00023012"/>
    </source>
</evidence>
<dbReference type="PROSITE" id="PS51755">
    <property type="entry name" value="OMPR_PHOB"/>
    <property type="match status" value="1"/>
</dbReference>
<dbReference type="InterPro" id="IPR001867">
    <property type="entry name" value="OmpR/PhoB-type_DNA-bd"/>
</dbReference>
<feature type="DNA-binding region" description="OmpR/PhoB-type" evidence="7">
    <location>
        <begin position="133"/>
        <end position="237"/>
    </location>
</feature>
<organism evidence="10 11">
    <name type="scientific">Ruegeria intermedia</name>
    <dbReference type="NCBI Taxonomy" id="996115"/>
    <lineage>
        <taxon>Bacteria</taxon>
        <taxon>Pseudomonadati</taxon>
        <taxon>Pseudomonadota</taxon>
        <taxon>Alphaproteobacteria</taxon>
        <taxon>Rhodobacterales</taxon>
        <taxon>Roseobacteraceae</taxon>
        <taxon>Ruegeria</taxon>
    </lineage>
</organism>
<dbReference type="InterPro" id="IPR001789">
    <property type="entry name" value="Sig_transdc_resp-reg_receiver"/>
</dbReference>
<dbReference type="Pfam" id="PF00486">
    <property type="entry name" value="Trans_reg_C"/>
    <property type="match status" value="1"/>
</dbReference>
<sequence>MSIPRLLVVDDDPEIRSMLTQFFQQNGFIALPAATEDQVRAHLKSGRIDLILLDVMLGDENGVEICARLRREQDVPIIFVSALSADHQRMAGYEVGADDYIAKPFNPQLLLARVRAVMQRARRTPSLAYRRRIRTFRFGGWVYDGKRDEVHAPDGYQVSLSQRETALLKVLLANPHIPLTRDEIAAALDVTGSGDKPEAQGRAIDVLVGRLRFKIEANPKEPQMLRTARGVGYVFACDVAVEDEA</sequence>
<accession>A0A1M4SS68</accession>
<keyword evidence="3" id="KW-0805">Transcription regulation</keyword>
<dbReference type="Pfam" id="PF00072">
    <property type="entry name" value="Response_reg"/>
    <property type="match status" value="1"/>
</dbReference>
<dbReference type="CDD" id="cd00383">
    <property type="entry name" value="trans_reg_C"/>
    <property type="match status" value="1"/>
</dbReference>
<name>A0A1M4SS68_9RHOB</name>
<evidence type="ECO:0000256" key="3">
    <source>
        <dbReference type="ARBA" id="ARBA00023015"/>
    </source>
</evidence>